<keyword evidence="2" id="KW-0489">Methyltransferase</keyword>
<sequence length="352" mass="38436">MQADAPAGTKTGTETYLPSLSLEDYLRDTVPAHPVLKSSVDFGRPGSDEALRALAATTTEFDSDETGRGDTYRRAQQDPSVRWRGMRQLLELAAPSRAPSDTAAPRTVLDVLGGDGTIARAVHDHARELWDRPHILTGDLSGDMVERALAQGLAAIRQAADHLFLADGTMDAALLAYGTHHIAPQERLAAVTEALRVVKDGGHVVLHDFDDASPMARFFTDIVHPHTTAGHDYRHFSRDLLAELFAEAGTPARVVDLYDPLVVRGTTEEEARRRMCAYVADMYGVGAFFATLGGTDACWRLLEEYFQHDTYLSTLPEQTDFTTAPIVYRSEGAFIAEIPRAAIVAVSHKPPT</sequence>
<dbReference type="Pfam" id="PF13649">
    <property type="entry name" value="Methyltransf_25"/>
    <property type="match status" value="1"/>
</dbReference>
<dbReference type="AlphaFoldDB" id="Q45R73"/>
<feature type="domain" description="Methyltransferase" evidence="1">
    <location>
        <begin position="108"/>
        <end position="202"/>
    </location>
</feature>
<dbReference type="EMBL" id="DQ118863">
    <property type="protein sequence ID" value="AAZ23087.1"/>
    <property type="molecule type" value="Genomic_DNA"/>
</dbReference>
<reference evidence="2" key="1">
    <citation type="journal article" date="2006" name="J. Ind. Microbiol. Biotechnol.">
        <title>The lipopeptide antibiotic A54145 biosynthetic gene cluster from Streptomyces fradiae.</title>
        <authorList>
            <person name="Miao V."/>
            <person name="Brost R."/>
            <person name="Chapple J."/>
            <person name="She K."/>
            <person name="Coeffet-Le Gal M.F."/>
            <person name="Baltz R.H."/>
        </authorList>
    </citation>
    <scope>NUCLEOTIDE SEQUENCE</scope>
    <source>
        <strain evidence="2">NRRL18158</strain>
    </source>
</reference>
<dbReference type="InterPro" id="IPR041698">
    <property type="entry name" value="Methyltransf_25"/>
</dbReference>
<dbReference type="GO" id="GO:0032259">
    <property type="term" value="P:methylation"/>
    <property type="evidence" value="ECO:0007669"/>
    <property type="project" value="UniProtKB-KW"/>
</dbReference>
<name>Q45R73_STRFR</name>
<evidence type="ECO:0000259" key="1">
    <source>
        <dbReference type="Pfam" id="PF13649"/>
    </source>
</evidence>
<proteinExistence type="predicted"/>
<protein>
    <submittedName>
        <fullName evidence="2">Possible methyltransferase</fullName>
    </submittedName>
</protein>
<dbReference type="SUPFAM" id="SSF53335">
    <property type="entry name" value="S-adenosyl-L-methionine-dependent methyltransferases"/>
    <property type="match status" value="1"/>
</dbReference>
<dbReference type="GO" id="GO:0008757">
    <property type="term" value="F:S-adenosylmethionine-dependent methyltransferase activity"/>
    <property type="evidence" value="ECO:0007669"/>
    <property type="project" value="InterPro"/>
</dbReference>
<accession>Q45R73</accession>
<dbReference type="CDD" id="cd02440">
    <property type="entry name" value="AdoMet_MTases"/>
    <property type="match status" value="1"/>
</dbReference>
<dbReference type="InterPro" id="IPR029063">
    <property type="entry name" value="SAM-dependent_MTases_sf"/>
</dbReference>
<gene>
    <name evidence="2" type="primary">lptI</name>
</gene>
<evidence type="ECO:0000313" key="2">
    <source>
        <dbReference type="EMBL" id="AAZ23087.1"/>
    </source>
</evidence>
<dbReference type="Gene3D" id="3.40.50.150">
    <property type="entry name" value="Vaccinia Virus protein VP39"/>
    <property type="match status" value="1"/>
</dbReference>
<keyword evidence="2" id="KW-0808">Transferase</keyword>
<organism evidence="2">
    <name type="scientific">Streptomyces fradiae</name>
    <name type="common">Streptomyces roseoflavus</name>
    <dbReference type="NCBI Taxonomy" id="1906"/>
    <lineage>
        <taxon>Bacteria</taxon>
        <taxon>Bacillati</taxon>
        <taxon>Actinomycetota</taxon>
        <taxon>Actinomycetes</taxon>
        <taxon>Kitasatosporales</taxon>
        <taxon>Streptomycetaceae</taxon>
        <taxon>Streptomyces</taxon>
    </lineage>
</organism>